<reference evidence="2" key="1">
    <citation type="journal article" date="2019" name="Int. J. Syst. Evol. Microbiol.">
        <title>The Global Catalogue of Microorganisms (GCM) 10K type strain sequencing project: providing services to taxonomists for standard genome sequencing and annotation.</title>
        <authorList>
            <consortium name="The Broad Institute Genomics Platform"/>
            <consortium name="The Broad Institute Genome Sequencing Center for Infectious Disease"/>
            <person name="Wu L."/>
            <person name="Ma J."/>
        </authorList>
    </citation>
    <scope>NUCLEOTIDE SEQUENCE [LARGE SCALE GENOMIC DNA]</scope>
    <source>
        <strain evidence="2">JCM 31404</strain>
    </source>
</reference>
<evidence type="ECO:0000313" key="2">
    <source>
        <dbReference type="Proteomes" id="UP000634308"/>
    </source>
</evidence>
<comment type="caution">
    <text evidence="1">The sequence shown here is derived from an EMBL/GenBank/DDBJ whole genome shotgun (WGS) entry which is preliminary data.</text>
</comment>
<accession>A0ABQ2RV64</accession>
<dbReference type="PANTHER" id="PTHR13696:SF96">
    <property type="entry name" value="COBQ_COBB_MIND_PARA NUCLEOTIDE BINDING DOMAIN-CONTAINING PROTEIN"/>
    <property type="match status" value="1"/>
</dbReference>
<dbReference type="Proteomes" id="UP000634308">
    <property type="component" value="Unassembled WGS sequence"/>
</dbReference>
<dbReference type="SUPFAM" id="SSF52540">
    <property type="entry name" value="P-loop containing nucleoside triphosphate hydrolases"/>
    <property type="match status" value="1"/>
</dbReference>
<dbReference type="Gene3D" id="3.40.50.300">
    <property type="entry name" value="P-loop containing nucleotide triphosphate hydrolases"/>
    <property type="match status" value="1"/>
</dbReference>
<organism evidence="1 2">
    <name type="scientific">Deinococcus seoulensis</name>
    <dbReference type="NCBI Taxonomy" id="1837379"/>
    <lineage>
        <taxon>Bacteria</taxon>
        <taxon>Thermotogati</taxon>
        <taxon>Deinococcota</taxon>
        <taxon>Deinococci</taxon>
        <taxon>Deinococcales</taxon>
        <taxon>Deinococcaceae</taxon>
        <taxon>Deinococcus</taxon>
    </lineage>
</organism>
<proteinExistence type="predicted"/>
<protein>
    <submittedName>
        <fullName evidence="1">Chromosome partitioning protein ParA</fullName>
    </submittedName>
</protein>
<evidence type="ECO:0000313" key="1">
    <source>
        <dbReference type="EMBL" id="GGR62821.1"/>
    </source>
</evidence>
<gene>
    <name evidence="1" type="ORF">GCM10008959_26090</name>
</gene>
<dbReference type="InterPro" id="IPR027417">
    <property type="entry name" value="P-loop_NTPase"/>
</dbReference>
<keyword evidence="2" id="KW-1185">Reference proteome</keyword>
<dbReference type="EMBL" id="BMQM01000017">
    <property type="protein sequence ID" value="GGR62821.1"/>
    <property type="molecule type" value="Genomic_DNA"/>
</dbReference>
<sequence>MPLAWEAAKAGRTVLLDLDPTPSASQWMHAANLTGETLRVEQLDIKGLDDRVNDLEEAGDAEWVIIDTPPVARDVVMQAAGVADLVVIPMHIGSGDVAQVVQTLGLLKLPRQANPNLQVIGVLNHAGTMAAQTRRTREAVEGVGLAVAQTVIPYREVYVNAKGSRPTAKWWHFTQLWTEIRGLV</sequence>
<dbReference type="CDD" id="cd02042">
    <property type="entry name" value="ParAB_family"/>
    <property type="match status" value="1"/>
</dbReference>
<dbReference type="InterPro" id="IPR050678">
    <property type="entry name" value="DNA_Partitioning_ATPase"/>
</dbReference>
<name>A0ABQ2RV64_9DEIO</name>
<dbReference type="PANTHER" id="PTHR13696">
    <property type="entry name" value="P-LOOP CONTAINING NUCLEOSIDE TRIPHOSPHATE HYDROLASE"/>
    <property type="match status" value="1"/>
</dbReference>